<keyword evidence="11 14" id="KW-1133">Transmembrane helix</keyword>
<comment type="subcellular location">
    <subcellularLocation>
        <location evidence="2">Cell membrane</location>
        <topology evidence="2">Multi-pass membrane protein</topology>
    </subcellularLocation>
</comment>
<dbReference type="InterPro" id="IPR036890">
    <property type="entry name" value="HATPase_C_sf"/>
</dbReference>
<keyword evidence="7 14" id="KW-0812">Transmembrane</keyword>
<evidence type="ECO:0000256" key="6">
    <source>
        <dbReference type="ARBA" id="ARBA00022679"/>
    </source>
</evidence>
<evidence type="ECO:0000256" key="14">
    <source>
        <dbReference type="SAM" id="Phobius"/>
    </source>
</evidence>
<evidence type="ECO:0000256" key="11">
    <source>
        <dbReference type="ARBA" id="ARBA00022989"/>
    </source>
</evidence>
<dbReference type="InterPro" id="IPR003661">
    <property type="entry name" value="HisK_dim/P_dom"/>
</dbReference>
<feature type="transmembrane region" description="Helical" evidence="14">
    <location>
        <begin position="291"/>
        <end position="313"/>
    </location>
</feature>
<feature type="transmembrane region" description="Helical" evidence="14">
    <location>
        <begin position="379"/>
        <end position="400"/>
    </location>
</feature>
<dbReference type="PANTHER" id="PTHR45528:SF1">
    <property type="entry name" value="SENSOR HISTIDINE KINASE CPXA"/>
    <property type="match status" value="1"/>
</dbReference>
<dbReference type="RefSeq" id="WP_313982489.1">
    <property type="nucleotide sequence ID" value="NZ_JASJOS010000009.1"/>
</dbReference>
<name>A0AAE3QTC3_9BACT</name>
<dbReference type="Pfam" id="PF00512">
    <property type="entry name" value="HisKA"/>
    <property type="match status" value="1"/>
</dbReference>
<dbReference type="GO" id="GO:0005524">
    <property type="term" value="F:ATP binding"/>
    <property type="evidence" value="ECO:0007669"/>
    <property type="project" value="UniProtKB-KW"/>
</dbReference>
<dbReference type="GO" id="GO:0000155">
    <property type="term" value="F:phosphorelay sensor kinase activity"/>
    <property type="evidence" value="ECO:0007669"/>
    <property type="project" value="InterPro"/>
</dbReference>
<dbReference type="GO" id="GO:0005886">
    <property type="term" value="C:plasma membrane"/>
    <property type="evidence" value="ECO:0007669"/>
    <property type="project" value="UniProtKB-SubCell"/>
</dbReference>
<evidence type="ECO:0000313" key="17">
    <source>
        <dbReference type="EMBL" id="MDJ1483013.1"/>
    </source>
</evidence>
<dbReference type="CDD" id="cd00082">
    <property type="entry name" value="HisKA"/>
    <property type="match status" value="1"/>
</dbReference>
<keyword evidence="4" id="KW-1003">Cell membrane</keyword>
<protein>
    <recommendedName>
        <fullName evidence="3">histidine kinase</fullName>
        <ecNumber evidence="3">2.7.13.3</ecNumber>
    </recommendedName>
</protein>
<dbReference type="InterPro" id="IPR003660">
    <property type="entry name" value="HAMP_dom"/>
</dbReference>
<evidence type="ECO:0000256" key="7">
    <source>
        <dbReference type="ARBA" id="ARBA00022692"/>
    </source>
</evidence>
<accession>A0AAE3QTC3</accession>
<dbReference type="SUPFAM" id="SSF47384">
    <property type="entry name" value="Homodimeric domain of signal transducing histidine kinase"/>
    <property type="match status" value="1"/>
</dbReference>
<feature type="domain" description="HAMP" evidence="16">
    <location>
        <begin position="967"/>
        <end position="1019"/>
    </location>
</feature>
<evidence type="ECO:0000259" key="15">
    <source>
        <dbReference type="PROSITE" id="PS50109"/>
    </source>
</evidence>
<dbReference type="Gene3D" id="6.10.340.10">
    <property type="match status" value="1"/>
</dbReference>
<dbReference type="EC" id="2.7.13.3" evidence="3"/>
<feature type="domain" description="Histidine kinase" evidence="15">
    <location>
        <begin position="1036"/>
        <end position="1247"/>
    </location>
</feature>
<dbReference type="InterPro" id="IPR003594">
    <property type="entry name" value="HATPase_dom"/>
</dbReference>
<evidence type="ECO:0000256" key="4">
    <source>
        <dbReference type="ARBA" id="ARBA00022475"/>
    </source>
</evidence>
<feature type="transmembrane region" description="Helical" evidence="14">
    <location>
        <begin position="780"/>
        <end position="799"/>
    </location>
</feature>
<dbReference type="EMBL" id="JASJOS010000009">
    <property type="protein sequence ID" value="MDJ1483013.1"/>
    <property type="molecule type" value="Genomic_DNA"/>
</dbReference>
<evidence type="ECO:0000256" key="1">
    <source>
        <dbReference type="ARBA" id="ARBA00000085"/>
    </source>
</evidence>
<keyword evidence="9" id="KW-0418">Kinase</keyword>
<proteinExistence type="predicted"/>
<dbReference type="InterPro" id="IPR005467">
    <property type="entry name" value="His_kinase_dom"/>
</dbReference>
<keyword evidence="5" id="KW-0597">Phosphoprotein</keyword>
<evidence type="ECO:0000256" key="9">
    <source>
        <dbReference type="ARBA" id="ARBA00022777"/>
    </source>
</evidence>
<feature type="transmembrane region" description="Helical" evidence="14">
    <location>
        <begin position="615"/>
        <end position="636"/>
    </location>
</feature>
<dbReference type="InterPro" id="IPR004358">
    <property type="entry name" value="Sig_transdc_His_kin-like_C"/>
</dbReference>
<evidence type="ECO:0000256" key="10">
    <source>
        <dbReference type="ARBA" id="ARBA00022840"/>
    </source>
</evidence>
<dbReference type="PROSITE" id="PS50885">
    <property type="entry name" value="HAMP"/>
    <property type="match status" value="1"/>
</dbReference>
<feature type="transmembrane region" description="Helical" evidence="14">
    <location>
        <begin position="214"/>
        <end position="232"/>
    </location>
</feature>
<dbReference type="Gene3D" id="3.30.565.10">
    <property type="entry name" value="Histidine kinase-like ATPase, C-terminal domain"/>
    <property type="match status" value="1"/>
</dbReference>
<dbReference type="PANTHER" id="PTHR45528">
    <property type="entry name" value="SENSOR HISTIDINE KINASE CPXA"/>
    <property type="match status" value="1"/>
</dbReference>
<keyword evidence="13 14" id="KW-0472">Membrane</keyword>
<feature type="transmembrane region" description="Helical" evidence="14">
    <location>
        <begin position="739"/>
        <end position="760"/>
    </location>
</feature>
<feature type="transmembrane region" description="Helical" evidence="14">
    <location>
        <begin position="438"/>
        <end position="459"/>
    </location>
</feature>
<dbReference type="InterPro" id="IPR050398">
    <property type="entry name" value="HssS/ArlS-like"/>
</dbReference>
<dbReference type="PROSITE" id="PS50109">
    <property type="entry name" value="HIS_KIN"/>
    <property type="match status" value="1"/>
</dbReference>
<dbReference type="PRINTS" id="PR00344">
    <property type="entry name" value="BCTRLSENSOR"/>
</dbReference>
<dbReference type="AlphaFoldDB" id="A0AAE3QTC3"/>
<feature type="transmembrane region" description="Helical" evidence="14">
    <location>
        <begin position="943"/>
        <end position="965"/>
    </location>
</feature>
<feature type="transmembrane region" description="Helical" evidence="14">
    <location>
        <begin position="466"/>
        <end position="485"/>
    </location>
</feature>
<keyword evidence="12" id="KW-0902">Two-component regulatory system</keyword>
<evidence type="ECO:0000256" key="3">
    <source>
        <dbReference type="ARBA" id="ARBA00012438"/>
    </source>
</evidence>
<evidence type="ECO:0000256" key="8">
    <source>
        <dbReference type="ARBA" id="ARBA00022741"/>
    </source>
</evidence>
<reference evidence="17" key="1">
    <citation type="submission" date="2023-05" db="EMBL/GenBank/DDBJ databases">
        <authorList>
            <person name="Zhang X."/>
        </authorList>
    </citation>
    <scope>NUCLEOTIDE SEQUENCE</scope>
    <source>
        <strain evidence="17">YF14B1</strain>
    </source>
</reference>
<evidence type="ECO:0000313" key="18">
    <source>
        <dbReference type="Proteomes" id="UP001241110"/>
    </source>
</evidence>
<evidence type="ECO:0000256" key="5">
    <source>
        <dbReference type="ARBA" id="ARBA00022553"/>
    </source>
</evidence>
<evidence type="ECO:0000256" key="2">
    <source>
        <dbReference type="ARBA" id="ARBA00004651"/>
    </source>
</evidence>
<sequence>MKILRMHTKFWNILRRYSLLLVLLILAVGLSWFYKAYYHDDARQKVETLRIQVWREIARTEQEQIEIEKEYMRKKLPGPAVLDVSPTHPFCIFKEGNLVYWSDNRLVPQYNQLASDQKTRLVSLKTGKFLVNKRAFKWVNDDIEIFSLISLQRRFKIENDYLQEGFNHRIIPYSNVQLGTELSRNGANIYSPDAVYLFSLELPEQVPESQRKTFFILFSVALMAFITGAVWLKNFLSKIHLHPSPFRYEIGFGLLAGYLLLLRFLMLRYSIPNALIETEFFNPRYYASSRYTPSLGDLLLNCFTAIGLVTYLVRYFFRSQTCKIILQLPQRTKWMLTVGLMIVSFGLLTVHFLFIRTLSHYSQISLDITESIHFPDPRILALVTFVLNTILFFLGSYLIVRILMPFRLSWYALFLALIVAVSLYDVVAWFMGELHPEILIGGSLYLLICYYFQLSRLLVKLTYKISLYFFLTAALCAALGAWAIYEMELDKRLTDKRDFANQLLSENDPLGEYLLNGVADDVRKDEFIQSRFVGPFISKNDIIKKVKRYLGSYFDRYDVKISVFDPYGLNLKGDDYPQSYADYVVNFQRMENGKYVYGTTYDHLYFMPSMGGSVIKQYVSLITIIRQSAIIGFIVLDLQQKRVVPTNVFPGLLLDKRFVASPAARTYSYAIYDRDNLVYHEGEYNYEKYFNTKRLHSKELFESSLVTDVYQHVGVKNDNGRVVVVSALKYKYASIFSNFSFLFLILVLIVGVYVIFYILFFQTPYARSGFATRIQIYLNLAFFLPLITVSVITVSLLSANYRENLTQSYLDVAQNIATELRFRLDDLWQKGVNIDTYEPEINELARYTRSDVSIFDRDGELMLSSQRQIYDDELLSPYINRQAWHAIARQNYLSQQLSESLGNLQYNAVYVAIRDASGKDLQGILSIPFFDSKAELDQQIGTVLATILNIFTFIFLGFLLLSYFASRILTVPLNLITQKLGKTSLQEENEPLEWKSEDEIGLLVHEYNRMLRNLEESKEALGRSEKESAWREMAQQVAHEIKNPLTPMKLTLQHLQRTLSRQEPEALMRAEKSIGTLLDQVDTLSDIATSFSAFAKMPIPKDEQFDVAALLRKITELYISDPKICFEISIPEGVFVVKGDAQLMGRIFTNLILNGIQSVPEGRTPCIEVALVCPNGHVMVSVKDNGSGIPDSIRGKVFLPHFSTKTSGSGIGLAVAKRGVEHAGGQIWFETEADEGTTFYVQLSLYKKE</sequence>
<keyword evidence="10 17" id="KW-0067">ATP-binding</keyword>
<comment type="catalytic activity">
    <reaction evidence="1">
        <text>ATP + protein L-histidine = ADP + protein N-phospho-L-histidine.</text>
        <dbReference type="EC" id="2.7.13.3"/>
    </reaction>
</comment>
<dbReference type="SUPFAM" id="SSF55874">
    <property type="entry name" value="ATPase domain of HSP90 chaperone/DNA topoisomerase II/histidine kinase"/>
    <property type="match status" value="1"/>
</dbReference>
<dbReference type="SMART" id="SM00387">
    <property type="entry name" value="HATPase_c"/>
    <property type="match status" value="1"/>
</dbReference>
<gene>
    <name evidence="17" type="ORF">QNI16_21100</name>
</gene>
<organism evidence="17 18">
    <name type="scientific">Xanthocytophaga flava</name>
    <dbReference type="NCBI Taxonomy" id="3048013"/>
    <lineage>
        <taxon>Bacteria</taxon>
        <taxon>Pseudomonadati</taxon>
        <taxon>Bacteroidota</taxon>
        <taxon>Cytophagia</taxon>
        <taxon>Cytophagales</taxon>
        <taxon>Rhodocytophagaceae</taxon>
        <taxon>Xanthocytophaga</taxon>
    </lineage>
</organism>
<feature type="transmembrane region" description="Helical" evidence="14">
    <location>
        <begin position="412"/>
        <end position="432"/>
    </location>
</feature>
<dbReference type="CDD" id="cd00075">
    <property type="entry name" value="HATPase"/>
    <property type="match status" value="1"/>
</dbReference>
<keyword evidence="6" id="KW-0808">Transferase</keyword>
<dbReference type="SMART" id="SM00304">
    <property type="entry name" value="HAMP"/>
    <property type="match status" value="1"/>
</dbReference>
<feature type="transmembrane region" description="Helical" evidence="14">
    <location>
        <begin position="252"/>
        <end position="271"/>
    </location>
</feature>
<dbReference type="Pfam" id="PF02518">
    <property type="entry name" value="HATPase_c"/>
    <property type="match status" value="1"/>
</dbReference>
<evidence type="ECO:0000256" key="13">
    <source>
        <dbReference type="ARBA" id="ARBA00023136"/>
    </source>
</evidence>
<evidence type="ECO:0000259" key="16">
    <source>
        <dbReference type="PROSITE" id="PS50885"/>
    </source>
</evidence>
<dbReference type="Proteomes" id="UP001241110">
    <property type="component" value="Unassembled WGS sequence"/>
</dbReference>
<feature type="transmembrane region" description="Helical" evidence="14">
    <location>
        <begin position="334"/>
        <end position="359"/>
    </location>
</feature>
<evidence type="ECO:0000256" key="12">
    <source>
        <dbReference type="ARBA" id="ARBA00023012"/>
    </source>
</evidence>
<keyword evidence="8" id="KW-0547">Nucleotide-binding</keyword>
<dbReference type="SMART" id="SM00388">
    <property type="entry name" value="HisKA"/>
    <property type="match status" value="1"/>
</dbReference>
<dbReference type="InterPro" id="IPR036097">
    <property type="entry name" value="HisK_dim/P_sf"/>
</dbReference>
<comment type="caution">
    <text evidence="17">The sequence shown here is derived from an EMBL/GenBank/DDBJ whole genome shotgun (WGS) entry which is preliminary data.</text>
</comment>
<dbReference type="Gene3D" id="1.10.287.130">
    <property type="match status" value="1"/>
</dbReference>